<dbReference type="OrthoDB" id="9787283at2"/>
<dbReference type="InterPro" id="IPR050490">
    <property type="entry name" value="Bact_solute-bd_prot1"/>
</dbReference>
<dbReference type="SUPFAM" id="SSF53850">
    <property type="entry name" value="Periplasmic binding protein-like II"/>
    <property type="match status" value="1"/>
</dbReference>
<keyword evidence="5" id="KW-1185">Reference proteome</keyword>
<dbReference type="PANTHER" id="PTHR43649:SF33">
    <property type="entry name" value="POLYGALACTURONAN_RHAMNOGALACTURONAN-BINDING PROTEIN YTCQ"/>
    <property type="match status" value="1"/>
</dbReference>
<dbReference type="AlphaFoldDB" id="A0A430J691"/>
<sequence length="549" mass="60867">MPSSERGKRKMNNTWPKAALGLLLSTSLVLAGCSSDKGAAGESAKPTTAAVPSDMNESGLPIAKEKLTLNIAAFKPPSGKDLNDYKIFKDIEASTNVHINWNLTPGSSWNEKKNLLFAGGELPDAFYAHGILNEDTDIVKYGSQGILIPLEGLIEKYAPNVKKMFQNNPTYKKQLTAPDGHIYSLPTIDESYSQTKSTMFINKKWLDQLKLPIPTTTDELYTTLKAFKDNDLGGNNKKDQIPLSFLQNWNSDVNSLFGAFGRIDRDVHKVGNNHLSVENDKVVYTAAQPEYKAAIQYFNKLFAEGLADPESFTQDSKVLTAKESKGIIGVVFDWNPANQDYVSLPPLKGPNGKDPVWAAYANGILLRGSFAITNVNKHPEATMRWIDNMYDPKISMQFSRGVIGGSSLKERSDGKYDAIATPSGASADDFMQVPPTAYSVWGLTKAVTDLVVPPAASGNRSKIDIDNVYGKYLVDNAFPKTYFTAEESDQISRYLTDIDAYVSKMYAKWMLSGGIDKEWDDYVKKLKDMGLDNMMKIYQQVYDRYKASK</sequence>
<comment type="caution">
    <text evidence="4">The sequence shown here is derived from an EMBL/GenBank/DDBJ whole genome shotgun (WGS) entry which is preliminary data.</text>
</comment>
<evidence type="ECO:0000313" key="4">
    <source>
        <dbReference type="EMBL" id="RTE03102.1"/>
    </source>
</evidence>
<dbReference type="PANTHER" id="PTHR43649">
    <property type="entry name" value="ARABINOSE-BINDING PROTEIN-RELATED"/>
    <property type="match status" value="1"/>
</dbReference>
<gene>
    <name evidence="4" type="ORF">EJQ19_28185</name>
</gene>
<proteinExistence type="predicted"/>
<keyword evidence="1 3" id="KW-0732">Signal</keyword>
<dbReference type="Proteomes" id="UP000276128">
    <property type="component" value="Unassembled WGS sequence"/>
</dbReference>
<evidence type="ECO:0000313" key="5">
    <source>
        <dbReference type="Proteomes" id="UP000276128"/>
    </source>
</evidence>
<dbReference type="EMBL" id="RXHU01000104">
    <property type="protein sequence ID" value="RTE03102.1"/>
    <property type="molecule type" value="Genomic_DNA"/>
</dbReference>
<evidence type="ECO:0000256" key="1">
    <source>
        <dbReference type="ARBA" id="ARBA00022729"/>
    </source>
</evidence>
<evidence type="ECO:0000256" key="3">
    <source>
        <dbReference type="SAM" id="SignalP"/>
    </source>
</evidence>
<reference evidence="4 5" key="1">
    <citation type="submission" date="2018-12" db="EMBL/GenBank/DDBJ databases">
        <title>Bacillus ochoae sp. nov., Paenibacillus whitsoniae sp. nov., Paenibacillus spiritus sp. nov. Isolated from the Mars Exploration Rover during spacecraft assembly.</title>
        <authorList>
            <person name="Seuylemezian A."/>
            <person name="Vaishampayan P."/>
        </authorList>
    </citation>
    <scope>NUCLEOTIDE SEQUENCE [LARGE SCALE GENOMIC DNA]</scope>
    <source>
        <strain evidence="4 5">MER 54</strain>
    </source>
</reference>
<feature type="chain" id="PRO_5038809253" evidence="3">
    <location>
        <begin position="32"/>
        <end position="549"/>
    </location>
</feature>
<evidence type="ECO:0000256" key="2">
    <source>
        <dbReference type="SAM" id="MobiDB-lite"/>
    </source>
</evidence>
<feature type="region of interest" description="Disordered" evidence="2">
    <location>
        <begin position="36"/>
        <end position="57"/>
    </location>
</feature>
<name>A0A430J691_9BACL</name>
<accession>A0A430J691</accession>
<dbReference type="PROSITE" id="PS51257">
    <property type="entry name" value="PROKAR_LIPOPROTEIN"/>
    <property type="match status" value="1"/>
</dbReference>
<feature type="signal peptide" evidence="3">
    <location>
        <begin position="1"/>
        <end position="31"/>
    </location>
</feature>
<dbReference type="Gene3D" id="3.40.190.10">
    <property type="entry name" value="Periplasmic binding protein-like II"/>
    <property type="match status" value="2"/>
</dbReference>
<protein>
    <submittedName>
        <fullName evidence="4">Extracellular solute-binding protein</fullName>
    </submittedName>
</protein>
<organism evidence="4 5">
    <name type="scientific">Paenibacillus whitsoniae</name>
    <dbReference type="NCBI Taxonomy" id="2496558"/>
    <lineage>
        <taxon>Bacteria</taxon>
        <taxon>Bacillati</taxon>
        <taxon>Bacillota</taxon>
        <taxon>Bacilli</taxon>
        <taxon>Bacillales</taxon>
        <taxon>Paenibacillaceae</taxon>
        <taxon>Paenibacillus</taxon>
    </lineage>
</organism>